<name>A0A1F5EJ85_9BACT</name>
<evidence type="ECO:0000313" key="1">
    <source>
        <dbReference type="EMBL" id="OGD67423.1"/>
    </source>
</evidence>
<protein>
    <submittedName>
        <fullName evidence="1">Uncharacterized protein</fullName>
    </submittedName>
</protein>
<dbReference type="EMBL" id="MFAE01000005">
    <property type="protein sequence ID" value="OGD67423.1"/>
    <property type="molecule type" value="Genomic_DNA"/>
</dbReference>
<dbReference type="AlphaFoldDB" id="A0A1F5EJ85"/>
<dbReference type="Proteomes" id="UP000179003">
    <property type="component" value="Unassembled WGS sequence"/>
</dbReference>
<sequence length="88" mass="9892">MKVLLPLDIPYGRTCKFEGGEVCRLFLWGHENSHSSCRGWNGSQIIENFFKHPACFALQERETHCSSEHLHLATGSCPSCDYGKPPTP</sequence>
<comment type="caution">
    <text evidence="1">The sequence shown here is derived from an EMBL/GenBank/DDBJ whole genome shotgun (WGS) entry which is preliminary data.</text>
</comment>
<reference evidence="1 2" key="1">
    <citation type="journal article" date="2016" name="Nat. Commun.">
        <title>Thousands of microbial genomes shed light on interconnected biogeochemical processes in an aquifer system.</title>
        <authorList>
            <person name="Anantharaman K."/>
            <person name="Brown C.T."/>
            <person name="Hug L.A."/>
            <person name="Sharon I."/>
            <person name="Castelle C.J."/>
            <person name="Probst A.J."/>
            <person name="Thomas B.C."/>
            <person name="Singh A."/>
            <person name="Wilkins M.J."/>
            <person name="Karaoz U."/>
            <person name="Brodie E.L."/>
            <person name="Williams K.H."/>
            <person name="Hubbard S.S."/>
            <person name="Banfield J.F."/>
        </authorList>
    </citation>
    <scope>NUCLEOTIDE SEQUENCE [LARGE SCALE GENOMIC DNA]</scope>
</reference>
<gene>
    <name evidence="1" type="ORF">A2442_02865</name>
</gene>
<organism evidence="1 2">
    <name type="scientific">Candidatus Campbellbacteria bacterium RIFOXYC2_FULL_35_25</name>
    <dbReference type="NCBI Taxonomy" id="1797582"/>
    <lineage>
        <taxon>Bacteria</taxon>
        <taxon>Candidatus Campbelliibacteriota</taxon>
    </lineage>
</organism>
<accession>A0A1F5EJ85</accession>
<evidence type="ECO:0000313" key="2">
    <source>
        <dbReference type="Proteomes" id="UP000179003"/>
    </source>
</evidence>
<proteinExistence type="predicted"/>